<keyword evidence="14" id="KW-1185">Reference proteome</keyword>
<gene>
    <name evidence="13" type="ORF">PV328_003863</name>
</gene>
<evidence type="ECO:0000256" key="5">
    <source>
        <dbReference type="ARBA" id="ARBA00022833"/>
    </source>
</evidence>
<dbReference type="InterPro" id="IPR036236">
    <property type="entry name" value="Znf_C2H2_sf"/>
</dbReference>
<evidence type="ECO:0000256" key="8">
    <source>
        <dbReference type="ARBA" id="ARBA00023163"/>
    </source>
</evidence>
<evidence type="ECO:0000256" key="9">
    <source>
        <dbReference type="ARBA" id="ARBA00023242"/>
    </source>
</evidence>
<dbReference type="FunFam" id="3.30.160.60:FF:000646">
    <property type="entry name" value="Myeloid zinc finger 1"/>
    <property type="match status" value="1"/>
</dbReference>
<dbReference type="InterPro" id="IPR013087">
    <property type="entry name" value="Znf_C2H2_type"/>
</dbReference>
<comment type="subcellular location">
    <subcellularLocation>
        <location evidence="1">Nucleus</location>
    </subcellularLocation>
</comment>
<dbReference type="PROSITE" id="PS00028">
    <property type="entry name" value="ZINC_FINGER_C2H2_1"/>
    <property type="match status" value="3"/>
</dbReference>
<dbReference type="Pfam" id="PF00096">
    <property type="entry name" value="zf-C2H2"/>
    <property type="match status" value="3"/>
</dbReference>
<keyword evidence="6" id="KW-0805">Transcription regulation</keyword>
<evidence type="ECO:0000256" key="7">
    <source>
        <dbReference type="ARBA" id="ARBA00023125"/>
    </source>
</evidence>
<comment type="caution">
    <text evidence="13">The sequence shown here is derived from an EMBL/GenBank/DDBJ whole genome shotgun (WGS) entry which is preliminary data.</text>
</comment>
<name>A0AA39F9B8_9HYME</name>
<proteinExistence type="predicted"/>
<dbReference type="Gene3D" id="3.30.160.60">
    <property type="entry name" value="Classic Zinc Finger"/>
    <property type="match status" value="3"/>
</dbReference>
<dbReference type="PANTHER" id="PTHR23235:SF139">
    <property type="entry name" value="HUCKEBEIN"/>
    <property type="match status" value="1"/>
</dbReference>
<feature type="region of interest" description="Disordered" evidence="11">
    <location>
        <begin position="82"/>
        <end position="106"/>
    </location>
</feature>
<dbReference type="FunFam" id="3.30.160.60:FF:000257">
    <property type="entry name" value="ZXD family zinc finger C"/>
    <property type="match status" value="1"/>
</dbReference>
<evidence type="ECO:0000256" key="2">
    <source>
        <dbReference type="ARBA" id="ARBA00022723"/>
    </source>
</evidence>
<evidence type="ECO:0000256" key="10">
    <source>
        <dbReference type="PROSITE-ProRule" id="PRU00042"/>
    </source>
</evidence>
<evidence type="ECO:0000256" key="3">
    <source>
        <dbReference type="ARBA" id="ARBA00022737"/>
    </source>
</evidence>
<dbReference type="FunFam" id="3.30.160.60:FF:000624">
    <property type="entry name" value="zinc finger protein 697"/>
    <property type="match status" value="1"/>
</dbReference>
<organism evidence="13 14">
    <name type="scientific">Microctonus aethiopoides</name>
    <dbReference type="NCBI Taxonomy" id="144406"/>
    <lineage>
        <taxon>Eukaryota</taxon>
        <taxon>Metazoa</taxon>
        <taxon>Ecdysozoa</taxon>
        <taxon>Arthropoda</taxon>
        <taxon>Hexapoda</taxon>
        <taxon>Insecta</taxon>
        <taxon>Pterygota</taxon>
        <taxon>Neoptera</taxon>
        <taxon>Endopterygota</taxon>
        <taxon>Hymenoptera</taxon>
        <taxon>Apocrita</taxon>
        <taxon>Ichneumonoidea</taxon>
        <taxon>Braconidae</taxon>
        <taxon>Euphorinae</taxon>
        <taxon>Microctonus</taxon>
    </lineage>
</organism>
<keyword evidence="3" id="KW-0677">Repeat</keyword>
<keyword evidence="5" id="KW-0862">Zinc</keyword>
<evidence type="ECO:0000256" key="11">
    <source>
        <dbReference type="SAM" id="MobiDB-lite"/>
    </source>
</evidence>
<dbReference type="PANTHER" id="PTHR23235">
    <property type="entry name" value="KRUEPPEL-LIKE TRANSCRIPTION FACTOR"/>
    <property type="match status" value="1"/>
</dbReference>
<keyword evidence="7" id="KW-0238">DNA-binding</keyword>
<evidence type="ECO:0000256" key="1">
    <source>
        <dbReference type="ARBA" id="ARBA00004123"/>
    </source>
</evidence>
<evidence type="ECO:0000313" key="13">
    <source>
        <dbReference type="EMBL" id="KAK0165344.1"/>
    </source>
</evidence>
<evidence type="ECO:0000313" key="14">
    <source>
        <dbReference type="Proteomes" id="UP001168990"/>
    </source>
</evidence>
<keyword evidence="9" id="KW-0539">Nucleus</keyword>
<protein>
    <recommendedName>
        <fullName evidence="12">C2H2-type domain-containing protein</fullName>
    </recommendedName>
</protein>
<feature type="domain" description="C2H2-type" evidence="12">
    <location>
        <begin position="220"/>
        <end position="249"/>
    </location>
</feature>
<dbReference type="GO" id="GO:0000981">
    <property type="term" value="F:DNA-binding transcription factor activity, RNA polymerase II-specific"/>
    <property type="evidence" value="ECO:0007669"/>
    <property type="project" value="TreeGrafter"/>
</dbReference>
<dbReference type="GO" id="GO:0008270">
    <property type="term" value="F:zinc ion binding"/>
    <property type="evidence" value="ECO:0007669"/>
    <property type="project" value="UniProtKB-KW"/>
</dbReference>
<dbReference type="AlphaFoldDB" id="A0AA39F9B8"/>
<keyword evidence="8" id="KW-0804">Transcription</keyword>
<feature type="compositionally biased region" description="Polar residues" evidence="11">
    <location>
        <begin position="33"/>
        <end position="46"/>
    </location>
</feature>
<feature type="domain" description="C2H2-type" evidence="12">
    <location>
        <begin position="192"/>
        <end position="219"/>
    </location>
</feature>
<dbReference type="GO" id="GO:0000978">
    <property type="term" value="F:RNA polymerase II cis-regulatory region sequence-specific DNA binding"/>
    <property type="evidence" value="ECO:0007669"/>
    <property type="project" value="TreeGrafter"/>
</dbReference>
<reference evidence="13" key="1">
    <citation type="journal article" date="2023" name="bioRxiv">
        <title>Scaffold-level genome assemblies of two parasitoid biocontrol wasps reveal the parthenogenesis mechanism and an associated novel virus.</title>
        <authorList>
            <person name="Inwood S."/>
            <person name="Skelly J."/>
            <person name="Guhlin J."/>
            <person name="Harrop T."/>
            <person name="Goldson S."/>
            <person name="Dearden P."/>
        </authorList>
    </citation>
    <scope>NUCLEOTIDE SEQUENCE</scope>
    <source>
        <strain evidence="13">Irish</strain>
        <tissue evidence="13">Whole body</tissue>
    </source>
</reference>
<dbReference type="SMART" id="SM00355">
    <property type="entry name" value="ZnF_C2H2"/>
    <property type="match status" value="3"/>
</dbReference>
<feature type="region of interest" description="Disordered" evidence="11">
    <location>
        <begin position="32"/>
        <end position="66"/>
    </location>
</feature>
<dbReference type="SUPFAM" id="SSF57667">
    <property type="entry name" value="beta-beta-alpha zinc fingers"/>
    <property type="match status" value="2"/>
</dbReference>
<dbReference type="EMBL" id="JAQQBS010001422">
    <property type="protein sequence ID" value="KAK0165344.1"/>
    <property type="molecule type" value="Genomic_DNA"/>
</dbReference>
<accession>A0AA39F9B8</accession>
<feature type="domain" description="C2H2-type" evidence="12">
    <location>
        <begin position="250"/>
        <end position="277"/>
    </location>
</feature>
<dbReference type="GO" id="GO:0005634">
    <property type="term" value="C:nucleus"/>
    <property type="evidence" value="ECO:0007669"/>
    <property type="project" value="UniProtKB-SubCell"/>
</dbReference>
<dbReference type="Proteomes" id="UP001168990">
    <property type="component" value="Unassembled WGS sequence"/>
</dbReference>
<sequence length="306" mass="34239">MSEHKKNSVFRPWDGKDTMKRRNIMNISIECGTINTDSRSPSLTSENNRESDSPCSTKSASDYPENGISGLTKFVLGSKTNEDTYRRDSTSNEGSTVNNSSYSSSSPILLSPISPCSAFTPTIQYPIYSGYMGSLTANGGFVSYDACSPHSSFYAFSGISAVETSSYYDEIIRINQQDVAAKQIKKLRPKKFPCGDCGAAFSNNGQLKGHMRIHTGERPFKCDYTNCDKSFTRNEELTRHKRIHTGLRPHICRHCQKGFGRKDHLKKHTRTHEHRETYQLASLAPFVYGHPSLLPGHPIPPNIFHI</sequence>
<keyword evidence="2" id="KW-0479">Metal-binding</keyword>
<reference evidence="13" key="2">
    <citation type="submission" date="2023-03" db="EMBL/GenBank/DDBJ databases">
        <authorList>
            <person name="Inwood S.N."/>
            <person name="Skelly J.G."/>
            <person name="Guhlin J."/>
            <person name="Harrop T.W.R."/>
            <person name="Goldson S.G."/>
            <person name="Dearden P.K."/>
        </authorList>
    </citation>
    <scope>NUCLEOTIDE SEQUENCE</scope>
    <source>
        <strain evidence="13">Irish</strain>
        <tissue evidence="13">Whole body</tissue>
    </source>
</reference>
<keyword evidence="4 10" id="KW-0863">Zinc-finger</keyword>
<evidence type="ECO:0000256" key="4">
    <source>
        <dbReference type="ARBA" id="ARBA00022771"/>
    </source>
</evidence>
<evidence type="ECO:0000259" key="12">
    <source>
        <dbReference type="PROSITE" id="PS50157"/>
    </source>
</evidence>
<evidence type="ECO:0000256" key="6">
    <source>
        <dbReference type="ARBA" id="ARBA00023015"/>
    </source>
</evidence>
<dbReference type="PROSITE" id="PS50157">
    <property type="entry name" value="ZINC_FINGER_C2H2_2"/>
    <property type="match status" value="3"/>
</dbReference>